<dbReference type="InterPro" id="IPR004360">
    <property type="entry name" value="Glyas_Fos-R_dOase_dom"/>
</dbReference>
<keyword evidence="2" id="KW-0223">Dioxygenase</keyword>
<keyword evidence="2" id="KW-0560">Oxidoreductase</keyword>
<comment type="caution">
    <text evidence="2">The sequence shown here is derived from an EMBL/GenBank/DDBJ whole genome shotgun (WGS) entry which is preliminary data.</text>
</comment>
<evidence type="ECO:0000313" key="2">
    <source>
        <dbReference type="EMBL" id="PPB81635.1"/>
    </source>
</evidence>
<dbReference type="PROSITE" id="PS51819">
    <property type="entry name" value="VOC"/>
    <property type="match status" value="1"/>
</dbReference>
<dbReference type="Pfam" id="PF00903">
    <property type="entry name" value="Glyoxalase"/>
    <property type="match status" value="1"/>
</dbReference>
<dbReference type="EMBL" id="PRDS01000002">
    <property type="protein sequence ID" value="PPB81635.1"/>
    <property type="molecule type" value="Genomic_DNA"/>
</dbReference>
<dbReference type="SUPFAM" id="SSF54593">
    <property type="entry name" value="Glyoxalase/Bleomycin resistance protein/Dihydroxybiphenyl dioxygenase"/>
    <property type="match status" value="1"/>
</dbReference>
<feature type="domain" description="VOC" evidence="1">
    <location>
        <begin position="6"/>
        <end position="132"/>
    </location>
</feature>
<dbReference type="RefSeq" id="WP_104069473.1">
    <property type="nucleotide sequence ID" value="NZ_PRDS01000002.1"/>
</dbReference>
<evidence type="ECO:0000313" key="3">
    <source>
        <dbReference type="Proteomes" id="UP000239736"/>
    </source>
</evidence>
<keyword evidence="3" id="KW-1185">Reference proteome</keyword>
<sequence>MPRVTGTLEAALYATDLDRAERFYTDIVGLTVIARKPGRHVFFAVGRSVLLVFDPRATLSPPRPDAALPVPAHGATGPGHYCFRVDRDELDAWRLHLERHGIAIEAEIAWPNGARSIYVRDPAGNSIEFGEEALWFSPGATDAPDDGDR</sequence>
<proteinExistence type="predicted"/>
<dbReference type="PANTHER" id="PTHR21366">
    <property type="entry name" value="GLYOXALASE FAMILY PROTEIN"/>
    <property type="match status" value="1"/>
</dbReference>
<organism evidence="2 3">
    <name type="scientific">Albidovulum inexpectatum</name>
    <dbReference type="NCBI Taxonomy" id="196587"/>
    <lineage>
        <taxon>Bacteria</taxon>
        <taxon>Pseudomonadati</taxon>
        <taxon>Pseudomonadota</taxon>
        <taxon>Alphaproteobacteria</taxon>
        <taxon>Rhodobacterales</taxon>
        <taxon>Paracoccaceae</taxon>
        <taxon>Albidovulum</taxon>
    </lineage>
</organism>
<gene>
    <name evidence="2" type="ORF">LV82_00845</name>
</gene>
<protein>
    <submittedName>
        <fullName evidence="2">Glyoxalase/bleomycin resistance protein/dioxygenase superfamily protein</fullName>
    </submittedName>
</protein>
<dbReference type="AlphaFoldDB" id="A0A2S5JK53"/>
<dbReference type="InterPro" id="IPR029068">
    <property type="entry name" value="Glyas_Bleomycin-R_OHBP_Dase"/>
</dbReference>
<dbReference type="PANTHER" id="PTHR21366:SF22">
    <property type="entry name" value="VOC DOMAIN-CONTAINING PROTEIN"/>
    <property type="match status" value="1"/>
</dbReference>
<dbReference type="InterPro" id="IPR050383">
    <property type="entry name" value="GlyoxalaseI/FosfomycinResist"/>
</dbReference>
<reference evidence="2 3" key="1">
    <citation type="submission" date="2018-01" db="EMBL/GenBank/DDBJ databases">
        <title>Genomic Encyclopedia of Archaeal and Bacterial Type Strains, Phase II (KMG-II): from individual species to whole genera.</title>
        <authorList>
            <person name="Goeker M."/>
        </authorList>
    </citation>
    <scope>NUCLEOTIDE SEQUENCE [LARGE SCALE GENOMIC DNA]</scope>
    <source>
        <strain evidence="2 3">DSM 12048</strain>
    </source>
</reference>
<accession>A0A2S5JK53</accession>
<name>A0A2S5JK53_9RHOB</name>
<dbReference type="GO" id="GO:0051213">
    <property type="term" value="F:dioxygenase activity"/>
    <property type="evidence" value="ECO:0007669"/>
    <property type="project" value="UniProtKB-KW"/>
</dbReference>
<dbReference type="Gene3D" id="3.10.180.10">
    <property type="entry name" value="2,3-Dihydroxybiphenyl 1,2-Dioxygenase, domain 1"/>
    <property type="match status" value="1"/>
</dbReference>
<evidence type="ECO:0000259" key="1">
    <source>
        <dbReference type="PROSITE" id="PS51819"/>
    </source>
</evidence>
<dbReference type="Proteomes" id="UP000239736">
    <property type="component" value="Unassembled WGS sequence"/>
</dbReference>
<dbReference type="InterPro" id="IPR037523">
    <property type="entry name" value="VOC_core"/>
</dbReference>
<dbReference type="OrthoDB" id="9812656at2"/>